<dbReference type="Gene3D" id="3.40.50.1820">
    <property type="entry name" value="alpha/beta hydrolase"/>
    <property type="match status" value="1"/>
</dbReference>
<keyword evidence="1 3" id="KW-0378">Hydrolase</keyword>
<dbReference type="PANTHER" id="PTHR43056:SF10">
    <property type="entry name" value="COCE_NOND FAMILY, PUTATIVE (AFU_ORTHOLOGUE AFUA_7G00600)-RELATED"/>
    <property type="match status" value="1"/>
</dbReference>
<dbReference type="InterPro" id="IPR008979">
    <property type="entry name" value="Galactose-bd-like_sf"/>
</dbReference>
<reference evidence="3 4" key="1">
    <citation type="submission" date="2022-03" db="EMBL/GenBank/DDBJ databases">
        <authorList>
            <person name="Jo J.-H."/>
            <person name="Im W.-T."/>
        </authorList>
    </citation>
    <scope>NUCLEOTIDE SEQUENCE [LARGE SCALE GENOMIC DNA]</scope>
    <source>
        <strain evidence="3 4">MA9</strain>
    </source>
</reference>
<evidence type="ECO:0000313" key="4">
    <source>
        <dbReference type="Proteomes" id="UP001316087"/>
    </source>
</evidence>
<dbReference type="EMBL" id="JAKZFC010000001">
    <property type="protein sequence ID" value="MCH7321035.1"/>
    <property type="molecule type" value="Genomic_DNA"/>
</dbReference>
<dbReference type="NCBIfam" id="TIGR00976">
    <property type="entry name" value="CocE_NonD"/>
    <property type="match status" value="1"/>
</dbReference>
<dbReference type="GO" id="GO:0016787">
    <property type="term" value="F:hydrolase activity"/>
    <property type="evidence" value="ECO:0007669"/>
    <property type="project" value="UniProtKB-KW"/>
</dbReference>
<dbReference type="PROSITE" id="PS51257">
    <property type="entry name" value="PROKAR_LIPOPROTEIN"/>
    <property type="match status" value="1"/>
</dbReference>
<dbReference type="InterPro" id="IPR000383">
    <property type="entry name" value="Xaa-Pro-like_dom"/>
</dbReference>
<dbReference type="SUPFAM" id="SSF49785">
    <property type="entry name" value="Galactose-binding domain-like"/>
    <property type="match status" value="1"/>
</dbReference>
<dbReference type="Proteomes" id="UP001316087">
    <property type="component" value="Unassembled WGS sequence"/>
</dbReference>
<accession>A0ABS9U9L1</accession>
<dbReference type="SMART" id="SM00939">
    <property type="entry name" value="PepX_C"/>
    <property type="match status" value="1"/>
</dbReference>
<keyword evidence="4" id="KW-1185">Reference proteome</keyword>
<organism evidence="3 4">
    <name type="scientific">Solibacillus palustris</name>
    <dbReference type="NCBI Taxonomy" id="2908203"/>
    <lineage>
        <taxon>Bacteria</taxon>
        <taxon>Bacillati</taxon>
        <taxon>Bacillota</taxon>
        <taxon>Bacilli</taxon>
        <taxon>Bacillales</taxon>
        <taxon>Caryophanaceae</taxon>
        <taxon>Solibacillus</taxon>
    </lineage>
</organism>
<comment type="caution">
    <text evidence="3">The sequence shown here is derived from an EMBL/GenBank/DDBJ whole genome shotgun (WGS) entry which is preliminary data.</text>
</comment>
<dbReference type="Gene3D" id="1.10.3020.10">
    <property type="entry name" value="alpha-amino acid ester hydrolase ( Helical cap domain)"/>
    <property type="match status" value="1"/>
</dbReference>
<dbReference type="RefSeq" id="WP_241368078.1">
    <property type="nucleotide sequence ID" value="NZ_JAKZFC010000001.1"/>
</dbReference>
<dbReference type="PANTHER" id="PTHR43056">
    <property type="entry name" value="PEPTIDASE S9 PROLYL OLIGOPEPTIDASE"/>
    <property type="match status" value="1"/>
</dbReference>
<dbReference type="Gene3D" id="2.60.120.260">
    <property type="entry name" value="Galactose-binding domain-like"/>
    <property type="match status" value="1"/>
</dbReference>
<dbReference type="SUPFAM" id="SSF53474">
    <property type="entry name" value="alpha/beta-Hydrolases"/>
    <property type="match status" value="1"/>
</dbReference>
<gene>
    <name evidence="3" type="ORF">LZ480_03950</name>
</gene>
<dbReference type="InterPro" id="IPR050585">
    <property type="entry name" value="Xaa-Pro_dipeptidyl-ppase/CocE"/>
</dbReference>
<proteinExistence type="predicted"/>
<dbReference type="Pfam" id="PF02129">
    <property type="entry name" value="Peptidase_S15"/>
    <property type="match status" value="1"/>
</dbReference>
<protein>
    <submittedName>
        <fullName evidence="3">CocE/NonD family hydrolase</fullName>
    </submittedName>
</protein>
<dbReference type="InterPro" id="IPR005674">
    <property type="entry name" value="CocE/Ser_esterase"/>
</dbReference>
<sequence length="604" mass="68586">MISNQKILMSIIVFLTLILSACSEEEGQSAKDIVIEDIYIEMNDGVKLASRVYRPDDNNRYPVLLARTTYYSGAFGSKEEGDYRELGIRMAEKGYVVVIQDVRGLHSSEGEWRLFKDDASDGYQTVIWLNKQTWSNGKVGVFGTSALGMTANLLATTNPPGLKAAFVQMAPSQFYEEVLAEGGIYRHELATRWMYFINSAYSIKMLQQGKIDEETYSKIVDANKEFPDLFLHTPLNSFPYLSDNTSFTSIFEHYIQDEYYDYYDIPSNFSNIKIPIYHLGGWYDTFLEGTMKNYLGLQQFGGKGAKGNQKLLMGPWTHQDFGQNGLDGDSAFFEGDEIYLITEMERWFDYWLKDIDTGVMEEDPIKYYTIGANEWRTTKVWPVADVEKVKWYFNNEKSNSATSINDSLLSNEEPLLEAKNQFRYDPKNPIITIGGRNLFSELGLGPLDQRPAEKHSLTYTSEPLTEPLEIGGTVLATLYVSSDAIDTDFTVKLTDVSPDGTSNLLNEGALRMRFREGLDREVFMEKGKMYEIEINLHVISHVFNEGHRIRVAVASSNFPRFDRNSNTGNPLGVDSEEDFVIAENAVHIGPEHLSHITLPVIKKQ</sequence>
<name>A0ABS9U9L1_9BACL</name>
<dbReference type="InterPro" id="IPR013736">
    <property type="entry name" value="Xaa-Pro_dipept_C"/>
</dbReference>
<evidence type="ECO:0000313" key="3">
    <source>
        <dbReference type="EMBL" id="MCH7321035.1"/>
    </source>
</evidence>
<dbReference type="Pfam" id="PF08530">
    <property type="entry name" value="PepX_C"/>
    <property type="match status" value="1"/>
</dbReference>
<dbReference type="InterPro" id="IPR029058">
    <property type="entry name" value="AB_hydrolase_fold"/>
</dbReference>
<feature type="domain" description="Xaa-Pro dipeptidyl-peptidase C-terminal" evidence="2">
    <location>
        <begin position="345"/>
        <end position="597"/>
    </location>
</feature>
<evidence type="ECO:0000256" key="1">
    <source>
        <dbReference type="ARBA" id="ARBA00022801"/>
    </source>
</evidence>
<evidence type="ECO:0000259" key="2">
    <source>
        <dbReference type="SMART" id="SM00939"/>
    </source>
</evidence>